<feature type="transmembrane region" description="Helical" evidence="1">
    <location>
        <begin position="21"/>
        <end position="44"/>
    </location>
</feature>
<comment type="caution">
    <text evidence="2">The sequence shown here is derived from an EMBL/GenBank/DDBJ whole genome shotgun (WGS) entry which is preliminary data.</text>
</comment>
<reference evidence="2 3" key="1">
    <citation type="journal article" date="2014" name="Genome Announc.">
        <title>Draft Genome Sequence of Fervidicella metallireducens Strain AeBT, an Iron-Reducing Thermoanaerobe from the Great Artesian Basin.</title>
        <authorList>
            <person name="Patel B.K."/>
        </authorList>
    </citation>
    <scope>NUCLEOTIDE SEQUENCE [LARGE SCALE GENOMIC DNA]</scope>
    <source>
        <strain evidence="2 3">AeB</strain>
    </source>
</reference>
<dbReference type="Proteomes" id="UP000019681">
    <property type="component" value="Unassembled WGS sequence"/>
</dbReference>
<organism evidence="2 3">
    <name type="scientific">Fervidicella metallireducens AeB</name>
    <dbReference type="NCBI Taxonomy" id="1403537"/>
    <lineage>
        <taxon>Bacteria</taxon>
        <taxon>Bacillati</taxon>
        <taxon>Bacillota</taxon>
        <taxon>Clostridia</taxon>
        <taxon>Eubacteriales</taxon>
        <taxon>Clostridiaceae</taxon>
        <taxon>Fervidicella</taxon>
    </lineage>
</organism>
<accession>A0A017RTN6</accession>
<dbReference type="OrthoDB" id="9797988at2"/>
<evidence type="ECO:0000256" key="1">
    <source>
        <dbReference type="SAM" id="Phobius"/>
    </source>
</evidence>
<dbReference type="EMBL" id="AZQP01000029">
    <property type="protein sequence ID" value="EYE88093.1"/>
    <property type="molecule type" value="Genomic_DNA"/>
</dbReference>
<protein>
    <submittedName>
        <fullName evidence="2">Stage V sporulation protein AC</fullName>
    </submittedName>
</protein>
<name>A0A017RTN6_9CLOT</name>
<dbReference type="NCBIfam" id="TIGR02838">
    <property type="entry name" value="spore_V_AC"/>
    <property type="match status" value="1"/>
</dbReference>
<proteinExistence type="predicted"/>
<dbReference type="Pfam" id="PF03862">
    <property type="entry name" value="SpoVAC_SpoVAEB"/>
    <property type="match status" value="1"/>
</dbReference>
<dbReference type="InterPro" id="IPR005562">
    <property type="entry name" value="SpoVA"/>
</dbReference>
<evidence type="ECO:0000313" key="2">
    <source>
        <dbReference type="EMBL" id="EYE88093.1"/>
    </source>
</evidence>
<dbReference type="PANTHER" id="PTHR38450:SF1">
    <property type="entry name" value="STAGE V SPORULATION PROTEIN AC"/>
    <property type="match status" value="1"/>
</dbReference>
<dbReference type="InterPro" id="IPR014203">
    <property type="entry name" value="Spore_V_AC"/>
</dbReference>
<evidence type="ECO:0000313" key="3">
    <source>
        <dbReference type="Proteomes" id="UP000019681"/>
    </source>
</evidence>
<sequence>MEEKLKKDFEKIVHKKNPTSKFVKDCVMAFVVGGLICDIGQFFMNTFLSLGIPKEDVSYYNAAVMVFLGAFLTGLGVYDDIGKHAGAGSIVPITGFSNSIVSPAMEFKREGYVFGVGAKMFVIAGPVLVYGISSSVIVGIIYYFLK</sequence>
<keyword evidence="1" id="KW-0812">Transmembrane</keyword>
<feature type="transmembrane region" description="Helical" evidence="1">
    <location>
        <begin position="121"/>
        <end position="145"/>
    </location>
</feature>
<dbReference type="PANTHER" id="PTHR38450">
    <property type="entry name" value="STAGE V SPORULATION PROTEIN AC-RELATED"/>
    <property type="match status" value="1"/>
</dbReference>
<gene>
    <name evidence="2" type="ORF">Q428_09820</name>
</gene>
<feature type="transmembrane region" description="Helical" evidence="1">
    <location>
        <begin position="59"/>
        <end position="78"/>
    </location>
</feature>
<dbReference type="STRING" id="1403537.Q428_09820"/>
<dbReference type="AlphaFoldDB" id="A0A017RTN6"/>
<feature type="transmembrane region" description="Helical" evidence="1">
    <location>
        <begin position="85"/>
        <end position="101"/>
    </location>
</feature>
<keyword evidence="3" id="KW-1185">Reference proteome</keyword>
<keyword evidence="1" id="KW-1133">Transmembrane helix</keyword>
<keyword evidence="1" id="KW-0472">Membrane</keyword>